<dbReference type="GO" id="GO:0005829">
    <property type="term" value="C:cytosol"/>
    <property type="evidence" value="ECO:0007669"/>
    <property type="project" value="TreeGrafter"/>
</dbReference>
<evidence type="ECO:0000256" key="9">
    <source>
        <dbReference type="ARBA" id="ARBA00023317"/>
    </source>
</evidence>
<dbReference type="SUPFAM" id="SSF56276">
    <property type="entry name" value="S-adenosylmethionine decarboxylase"/>
    <property type="match status" value="1"/>
</dbReference>
<dbReference type="GO" id="GO:0004014">
    <property type="term" value="F:adenosylmethionine decarboxylase activity"/>
    <property type="evidence" value="ECO:0007669"/>
    <property type="project" value="UniProtKB-EC"/>
</dbReference>
<keyword evidence="2" id="KW-0210">Decarboxylase</keyword>
<dbReference type="InterPro" id="IPR017716">
    <property type="entry name" value="S-AdoMet_deCOase_pro-enz"/>
</dbReference>
<evidence type="ECO:0000256" key="8">
    <source>
        <dbReference type="ARBA" id="ARBA00023270"/>
    </source>
</evidence>
<dbReference type="AlphaFoldDB" id="A0A6H1WT12"/>
<evidence type="ECO:0000313" key="10">
    <source>
        <dbReference type="EMBL" id="QJA06311.1"/>
    </source>
</evidence>
<comment type="cofactor">
    <cofactor evidence="1">
        <name>pyruvate</name>
        <dbReference type="ChEBI" id="CHEBI:15361"/>
    </cofactor>
</comment>
<keyword evidence="7 10" id="KW-0456">Lyase</keyword>
<keyword evidence="8" id="KW-0704">Schiff base</keyword>
<dbReference type="Pfam" id="PF02675">
    <property type="entry name" value="AdoMet_dc"/>
    <property type="match status" value="1"/>
</dbReference>
<keyword evidence="3" id="KW-0068">Autocatalytic cleavage</keyword>
<dbReference type="NCBIfam" id="TIGR03330">
    <property type="entry name" value="SAM_DCase_Bsu"/>
    <property type="match status" value="1"/>
</dbReference>
<dbReference type="GO" id="GO:0008295">
    <property type="term" value="P:spermidine biosynthetic process"/>
    <property type="evidence" value="ECO:0007669"/>
    <property type="project" value="UniProtKB-KW"/>
</dbReference>
<dbReference type="Gene3D" id="3.60.90.10">
    <property type="entry name" value="S-adenosylmethionine decarboxylase"/>
    <property type="match status" value="1"/>
</dbReference>
<keyword evidence="9" id="KW-0670">Pyruvate</keyword>
<gene>
    <name evidence="10" type="primary">speD</name>
    <name evidence="10" type="ORF">FVE67_05600</name>
</gene>
<evidence type="ECO:0000313" key="11">
    <source>
        <dbReference type="Proteomes" id="UP000501253"/>
    </source>
</evidence>
<dbReference type="EMBL" id="CP042909">
    <property type="protein sequence ID" value="QJA06311.1"/>
    <property type="molecule type" value="Genomic_DNA"/>
</dbReference>
<evidence type="ECO:0000256" key="1">
    <source>
        <dbReference type="ARBA" id="ARBA00001928"/>
    </source>
</evidence>
<dbReference type="InterPro" id="IPR016067">
    <property type="entry name" value="S-AdoMet_deCO2ase_core"/>
</dbReference>
<keyword evidence="11" id="KW-1185">Reference proteome</keyword>
<dbReference type="KEGG" id="tmai:FVE67_05600"/>
<reference evidence="10 11" key="1">
    <citation type="submission" date="2019-08" db="EMBL/GenBank/DDBJ databases">
        <title>Complete genome sequence of Thermosulfurimonas marina SU872T, an anaerobic thermophilic chemolithoautotrophic bacterium isolated from a shallow marine hydrothermal vent.</title>
        <authorList>
            <person name="Allioux M."/>
            <person name="Jebbar M."/>
            <person name="Slobodkina G."/>
            <person name="Slobodkin A."/>
            <person name="Moalic Y."/>
            <person name="Frolova A."/>
            <person name="Shao Z."/>
            <person name="Alain K."/>
        </authorList>
    </citation>
    <scope>NUCLEOTIDE SEQUENCE [LARGE SCALE GENOMIC DNA]</scope>
    <source>
        <strain evidence="10 11">SU872</strain>
    </source>
</reference>
<dbReference type="PANTHER" id="PTHR33866">
    <property type="entry name" value="S-ADENOSYLMETHIONINE DECARBOXYLASE PROENZYME"/>
    <property type="match status" value="1"/>
</dbReference>
<dbReference type="InterPro" id="IPR003826">
    <property type="entry name" value="AdoMetDC_fam_prok"/>
</dbReference>
<evidence type="ECO:0000256" key="6">
    <source>
        <dbReference type="ARBA" id="ARBA00023145"/>
    </source>
</evidence>
<evidence type="ECO:0000256" key="2">
    <source>
        <dbReference type="ARBA" id="ARBA00022793"/>
    </source>
</evidence>
<evidence type="ECO:0000256" key="7">
    <source>
        <dbReference type="ARBA" id="ARBA00023239"/>
    </source>
</evidence>
<evidence type="ECO:0000256" key="3">
    <source>
        <dbReference type="ARBA" id="ARBA00022813"/>
    </source>
</evidence>
<name>A0A6H1WT12_9BACT</name>
<dbReference type="PANTHER" id="PTHR33866:SF2">
    <property type="entry name" value="S-ADENOSYLMETHIONINE DECARBOXYLASE PROENZYME"/>
    <property type="match status" value="1"/>
</dbReference>
<keyword evidence="6" id="KW-0865">Zymogen</keyword>
<evidence type="ECO:0000256" key="5">
    <source>
        <dbReference type="ARBA" id="ARBA00023115"/>
    </source>
</evidence>
<accession>A0A6H1WT12</accession>
<keyword evidence="4" id="KW-0745">Spermidine biosynthesis</keyword>
<sequence length="143" mass="16156">MRTTPVCQIDRLDVLPAQGGRRERAFPVSTHLLVEMWQAPFKVLARAHEVERALRYSGNGCGDRGEVIAYQFQPYGVSAKATFEEAHIFIHTWPENGYAAVDIFAASQEEAYAILERMKEAFRPAYVHVVEVKRGNLFAEGET</sequence>
<dbReference type="Proteomes" id="UP000501253">
    <property type="component" value="Chromosome"/>
</dbReference>
<organism evidence="10 11">
    <name type="scientific">Thermosulfurimonas marina</name>
    <dbReference type="NCBI Taxonomy" id="2047767"/>
    <lineage>
        <taxon>Bacteria</taxon>
        <taxon>Pseudomonadati</taxon>
        <taxon>Thermodesulfobacteriota</taxon>
        <taxon>Thermodesulfobacteria</taxon>
        <taxon>Thermodesulfobacteriales</taxon>
        <taxon>Thermodesulfobacteriaceae</taxon>
        <taxon>Thermosulfurimonas</taxon>
    </lineage>
</organism>
<dbReference type="RefSeq" id="WP_168719659.1">
    <property type="nucleotide sequence ID" value="NZ_CP042909.1"/>
</dbReference>
<evidence type="ECO:0000256" key="4">
    <source>
        <dbReference type="ARBA" id="ARBA00023066"/>
    </source>
</evidence>
<keyword evidence="5" id="KW-0620">Polyamine biosynthesis</keyword>
<proteinExistence type="predicted"/>
<dbReference type="EC" id="4.1.1.50" evidence="10"/>
<protein>
    <submittedName>
        <fullName evidence="10">Adenosylmethionine decarboxylase</fullName>
        <ecNumber evidence="10">4.1.1.50</ecNumber>
    </submittedName>
</protein>